<sequence>MARLAPIALLAFAVTLACGGPAAPTATPPAPAATPTSLAPLASPTRLTPAPSPGAAIQPSLPAPRDAIDEKLLAWSTAWATVQRFSVEIETKDAAGMVYNRSIMRVVRPDRYHLTNLDLETRQPRTQTIVIGSKTWVKLAGSDRWESFDGQGAYDFGQAWNPDSLLKERAAGATHSFEQLAPETIDGVPCERWQIVSELPGAVTLTYSVWIAESDRLPRQIAYVQPDGLTQLQRYSYNQDFDIQPPQ</sequence>
<dbReference type="Gene3D" id="2.50.20.20">
    <property type="match status" value="1"/>
</dbReference>
<evidence type="ECO:0000256" key="2">
    <source>
        <dbReference type="SAM" id="MobiDB-lite"/>
    </source>
</evidence>
<feature type="chain" id="PRO_5002888214" evidence="3">
    <location>
        <begin position="23"/>
        <end position="247"/>
    </location>
</feature>
<dbReference type="Proteomes" id="UP000000447">
    <property type="component" value="Chromosome"/>
</dbReference>
<feature type="region of interest" description="Disordered" evidence="2">
    <location>
        <begin position="23"/>
        <end position="60"/>
    </location>
</feature>
<gene>
    <name evidence="4" type="ordered locus">trd_1576</name>
</gene>
<evidence type="ECO:0000313" key="5">
    <source>
        <dbReference type="Proteomes" id="UP000000447"/>
    </source>
</evidence>
<dbReference type="STRING" id="309801.trd_1576"/>
<reference evidence="4 5" key="1">
    <citation type="journal article" date="2009" name="PLoS ONE">
        <title>Complete genome sequence of the aerobic CO-oxidizing thermophile Thermomicrobium roseum.</title>
        <authorList>
            <person name="Wu D."/>
            <person name="Raymond J."/>
            <person name="Wu M."/>
            <person name="Chatterji S."/>
            <person name="Ren Q."/>
            <person name="Graham J.E."/>
            <person name="Bryant D.A."/>
            <person name="Robb F."/>
            <person name="Colman A."/>
            <person name="Tallon L.J."/>
            <person name="Badger J.H."/>
            <person name="Madupu R."/>
            <person name="Ward N.L."/>
            <person name="Eisen J.A."/>
        </authorList>
    </citation>
    <scope>NUCLEOTIDE SEQUENCE [LARGE SCALE GENOMIC DNA]</scope>
    <source>
        <strain evidence="5">ATCC 27502 / DSM 5159 / P-2</strain>
    </source>
</reference>
<dbReference type="AlphaFoldDB" id="B9L083"/>
<feature type="signal peptide" evidence="3">
    <location>
        <begin position="1"/>
        <end position="22"/>
    </location>
</feature>
<keyword evidence="5" id="KW-1185">Reference proteome</keyword>
<dbReference type="KEGG" id="tro:trd_1576"/>
<dbReference type="eggNOG" id="COG2834">
    <property type="taxonomic scope" value="Bacteria"/>
</dbReference>
<keyword evidence="4" id="KW-0449">Lipoprotein</keyword>
<evidence type="ECO:0000256" key="3">
    <source>
        <dbReference type="SAM" id="SignalP"/>
    </source>
</evidence>
<protein>
    <submittedName>
        <fullName evidence="4">Putative lipoprotein</fullName>
    </submittedName>
</protein>
<evidence type="ECO:0000256" key="1">
    <source>
        <dbReference type="ARBA" id="ARBA00022729"/>
    </source>
</evidence>
<dbReference type="SUPFAM" id="SSF89392">
    <property type="entry name" value="Prokaryotic lipoproteins and lipoprotein localization factors"/>
    <property type="match status" value="1"/>
</dbReference>
<dbReference type="InterPro" id="IPR029046">
    <property type="entry name" value="LolA/LolB/LppX"/>
</dbReference>
<organism evidence="4 5">
    <name type="scientific">Thermomicrobium roseum (strain ATCC 27502 / DSM 5159 / P-2)</name>
    <dbReference type="NCBI Taxonomy" id="309801"/>
    <lineage>
        <taxon>Bacteria</taxon>
        <taxon>Pseudomonadati</taxon>
        <taxon>Thermomicrobiota</taxon>
        <taxon>Thermomicrobia</taxon>
        <taxon>Thermomicrobiales</taxon>
        <taxon>Thermomicrobiaceae</taxon>
        <taxon>Thermomicrobium</taxon>
    </lineage>
</organism>
<dbReference type="PROSITE" id="PS51257">
    <property type="entry name" value="PROKAR_LIPOPROTEIN"/>
    <property type="match status" value="1"/>
</dbReference>
<accession>B9L083</accession>
<evidence type="ECO:0000313" key="4">
    <source>
        <dbReference type="EMBL" id="ACM05054.1"/>
    </source>
</evidence>
<dbReference type="OrthoDB" id="8446687at2"/>
<dbReference type="HOGENOM" id="CLU_1189461_0_0_0"/>
<name>B9L083_THERP</name>
<dbReference type="RefSeq" id="WP_015922521.1">
    <property type="nucleotide sequence ID" value="NC_011959.1"/>
</dbReference>
<keyword evidence="1 3" id="KW-0732">Signal</keyword>
<dbReference type="EMBL" id="CP001275">
    <property type="protein sequence ID" value="ACM05054.1"/>
    <property type="molecule type" value="Genomic_DNA"/>
</dbReference>
<feature type="compositionally biased region" description="Low complexity" evidence="2">
    <location>
        <begin position="33"/>
        <end position="45"/>
    </location>
</feature>
<proteinExistence type="predicted"/>